<evidence type="ECO:0000313" key="3">
    <source>
        <dbReference type="RefSeq" id="XP_017783462.1"/>
    </source>
</evidence>
<gene>
    <name evidence="3" type="primary">LOC108567479</name>
</gene>
<accession>A0ABM1N9G2</accession>
<feature type="compositionally biased region" description="Polar residues" evidence="1">
    <location>
        <begin position="276"/>
        <end position="288"/>
    </location>
</feature>
<organism evidence="2 3">
    <name type="scientific">Nicrophorus vespilloides</name>
    <name type="common">Boreal carrion beetle</name>
    <dbReference type="NCBI Taxonomy" id="110193"/>
    <lineage>
        <taxon>Eukaryota</taxon>
        <taxon>Metazoa</taxon>
        <taxon>Ecdysozoa</taxon>
        <taxon>Arthropoda</taxon>
        <taxon>Hexapoda</taxon>
        <taxon>Insecta</taxon>
        <taxon>Pterygota</taxon>
        <taxon>Neoptera</taxon>
        <taxon>Endopterygota</taxon>
        <taxon>Coleoptera</taxon>
        <taxon>Polyphaga</taxon>
        <taxon>Staphyliniformia</taxon>
        <taxon>Silphidae</taxon>
        <taxon>Nicrophorinae</taxon>
        <taxon>Nicrophorus</taxon>
    </lineage>
</organism>
<dbReference type="InterPro" id="IPR004162">
    <property type="entry name" value="SINA-like_animal"/>
</dbReference>
<keyword evidence="2" id="KW-1185">Reference proteome</keyword>
<feature type="region of interest" description="Disordered" evidence="1">
    <location>
        <begin position="276"/>
        <end position="297"/>
    </location>
</feature>
<dbReference type="Proteomes" id="UP000695000">
    <property type="component" value="Unplaced"/>
</dbReference>
<sequence length="347" mass="39889">MQALQLPHKLLDILRCSLCQSYLSCGPTKILPGGYSACGRCVQPDVFRSIPYDNIACYFIYPCNYEKRNCPEAYVWNEVAIHEKECSYRPGCFFCCRHPCNYGKRPIRYVGDEAKVCATEDILENYLTCIICNGYLITVPIFITVKGASVCHRCGPIINDFELRRNYPLETLLRMFYIKCSFRIRGCTVFLPFGAELEQHEQICEHQHIVRKPSNRPKLQQNPTDPPKKQKGLVPTHRGQIWATVTSNTLYAPDPTLQKQFLNDLKGRKIESNAIGNDSSSVISNYSDETVEDDRSVHSIPTREVQRTDSHRIRNQVERTLSNRVAPNQLVGYKNVLEELLVKQKRY</sequence>
<protein>
    <submittedName>
        <fullName evidence="3">Uncharacterized protein LOC108567479</fullName>
    </submittedName>
</protein>
<dbReference type="PANTHER" id="PTHR45877">
    <property type="entry name" value="E3 UBIQUITIN-PROTEIN LIGASE SIAH2"/>
    <property type="match status" value="1"/>
</dbReference>
<dbReference type="PANTHER" id="PTHR45877:SF2">
    <property type="entry name" value="E3 UBIQUITIN-PROTEIN LIGASE SINA-RELATED"/>
    <property type="match status" value="1"/>
</dbReference>
<dbReference type="RefSeq" id="XP_017783462.1">
    <property type="nucleotide sequence ID" value="XM_017927973.1"/>
</dbReference>
<evidence type="ECO:0000256" key="1">
    <source>
        <dbReference type="SAM" id="MobiDB-lite"/>
    </source>
</evidence>
<dbReference type="GeneID" id="108567479"/>
<reference evidence="3" key="1">
    <citation type="submission" date="2025-08" db="UniProtKB">
        <authorList>
            <consortium name="RefSeq"/>
        </authorList>
    </citation>
    <scope>IDENTIFICATION</scope>
    <source>
        <tissue evidence="3">Whole Larva</tissue>
    </source>
</reference>
<proteinExistence type="predicted"/>
<feature type="region of interest" description="Disordered" evidence="1">
    <location>
        <begin position="212"/>
        <end position="235"/>
    </location>
</feature>
<evidence type="ECO:0000313" key="2">
    <source>
        <dbReference type="Proteomes" id="UP000695000"/>
    </source>
</evidence>
<name>A0ABM1N9G2_NICVS</name>